<evidence type="ECO:0000313" key="9">
    <source>
        <dbReference type="Proteomes" id="UP000185622"/>
    </source>
</evidence>
<feature type="transmembrane region" description="Helical" evidence="6">
    <location>
        <begin position="273"/>
        <end position="291"/>
    </location>
</feature>
<feature type="transmembrane region" description="Helical" evidence="6">
    <location>
        <begin position="163"/>
        <end position="183"/>
    </location>
</feature>
<keyword evidence="4 6" id="KW-1133">Transmembrane helix</keyword>
<evidence type="ECO:0000256" key="6">
    <source>
        <dbReference type="SAM" id="Phobius"/>
    </source>
</evidence>
<feature type="domain" description="Major facilitator superfamily (MFS) profile" evidence="7">
    <location>
        <begin position="6"/>
        <end position="383"/>
    </location>
</feature>
<dbReference type="PROSITE" id="PS50850">
    <property type="entry name" value="MFS"/>
    <property type="match status" value="1"/>
</dbReference>
<dbReference type="Proteomes" id="UP000185622">
    <property type="component" value="Chromosome"/>
</dbReference>
<feature type="transmembrane region" description="Helical" evidence="6">
    <location>
        <begin position="204"/>
        <end position="223"/>
    </location>
</feature>
<protein>
    <submittedName>
        <fullName evidence="8">MFS transporter</fullName>
    </submittedName>
</protein>
<reference evidence="8 9" key="1">
    <citation type="submission" date="2017-01" db="EMBL/GenBank/DDBJ databases">
        <title>The complete genome sequence of a sulfur-oxidizing marine bacterium Thioclava sp. 25B10_4T.</title>
        <authorList>
            <person name="Liu Y."/>
            <person name="Lai Q."/>
            <person name="Shao Z."/>
        </authorList>
    </citation>
    <scope>NUCLEOTIDE SEQUENCE [LARGE SCALE GENOMIC DNA]</scope>
    <source>
        <strain evidence="8 9">25B10_4</strain>
    </source>
</reference>
<dbReference type="InterPro" id="IPR036259">
    <property type="entry name" value="MFS_trans_sf"/>
</dbReference>
<organism evidence="8 9">
    <name type="scientific">Thioclava nitratireducens</name>
    <dbReference type="NCBI Taxonomy" id="1915078"/>
    <lineage>
        <taxon>Bacteria</taxon>
        <taxon>Pseudomonadati</taxon>
        <taxon>Pseudomonadota</taxon>
        <taxon>Alphaproteobacteria</taxon>
        <taxon>Rhodobacterales</taxon>
        <taxon>Paracoccaceae</taxon>
        <taxon>Thioclava</taxon>
    </lineage>
</organism>
<feature type="transmembrane region" description="Helical" evidence="6">
    <location>
        <begin position="332"/>
        <end position="355"/>
    </location>
</feature>
<gene>
    <name evidence="8" type="ORF">BMG03_13835</name>
</gene>
<dbReference type="Pfam" id="PF07690">
    <property type="entry name" value="MFS_1"/>
    <property type="match status" value="1"/>
</dbReference>
<keyword evidence="9" id="KW-1185">Reference proteome</keyword>
<feature type="transmembrane region" description="Helical" evidence="6">
    <location>
        <begin position="297"/>
        <end position="320"/>
    </location>
</feature>
<dbReference type="InterPro" id="IPR020846">
    <property type="entry name" value="MFS_dom"/>
</dbReference>
<proteinExistence type="predicted"/>
<feature type="transmembrane region" description="Helical" evidence="6">
    <location>
        <begin position="243"/>
        <end position="261"/>
    </location>
</feature>
<dbReference type="InterPro" id="IPR011701">
    <property type="entry name" value="MFS"/>
</dbReference>
<keyword evidence="3 6" id="KW-0812">Transmembrane</keyword>
<evidence type="ECO:0000256" key="3">
    <source>
        <dbReference type="ARBA" id="ARBA00022692"/>
    </source>
</evidence>
<evidence type="ECO:0000256" key="5">
    <source>
        <dbReference type="ARBA" id="ARBA00023136"/>
    </source>
</evidence>
<evidence type="ECO:0000313" key="8">
    <source>
        <dbReference type="EMBL" id="AQS48754.1"/>
    </source>
</evidence>
<feature type="transmembrane region" description="Helical" evidence="6">
    <location>
        <begin position="98"/>
        <end position="116"/>
    </location>
</feature>
<comment type="subcellular location">
    <subcellularLocation>
        <location evidence="1">Cell membrane</location>
        <topology evidence="1">Multi-pass membrane protein</topology>
    </subcellularLocation>
</comment>
<dbReference type="SUPFAM" id="SSF103473">
    <property type="entry name" value="MFS general substrate transporter"/>
    <property type="match status" value="1"/>
</dbReference>
<dbReference type="InterPro" id="IPR050189">
    <property type="entry name" value="MFS_Efflux_Transporters"/>
</dbReference>
<dbReference type="EMBL" id="CP019437">
    <property type="protein sequence ID" value="AQS48754.1"/>
    <property type="molecule type" value="Genomic_DNA"/>
</dbReference>
<evidence type="ECO:0000256" key="2">
    <source>
        <dbReference type="ARBA" id="ARBA00022475"/>
    </source>
</evidence>
<evidence type="ECO:0000256" key="4">
    <source>
        <dbReference type="ARBA" id="ARBA00022989"/>
    </source>
</evidence>
<feature type="transmembrane region" description="Helical" evidence="6">
    <location>
        <begin position="361"/>
        <end position="380"/>
    </location>
</feature>
<evidence type="ECO:0000259" key="7">
    <source>
        <dbReference type="PROSITE" id="PS50850"/>
    </source>
</evidence>
<dbReference type="Gene3D" id="1.20.1250.20">
    <property type="entry name" value="MFS general substrate transporter like domains"/>
    <property type="match status" value="2"/>
</dbReference>
<evidence type="ECO:0000256" key="1">
    <source>
        <dbReference type="ARBA" id="ARBA00004651"/>
    </source>
</evidence>
<keyword evidence="2" id="KW-1003">Cell membrane</keyword>
<accession>A0ABN4XEQ7</accession>
<dbReference type="PANTHER" id="PTHR43124:SF3">
    <property type="entry name" value="CHLORAMPHENICOL EFFLUX PUMP RV0191"/>
    <property type="match status" value="1"/>
</dbReference>
<keyword evidence="5 6" id="KW-0472">Membrane</keyword>
<feature type="transmembrane region" description="Helical" evidence="6">
    <location>
        <begin position="42"/>
        <end position="66"/>
    </location>
</feature>
<feature type="transmembrane region" description="Helical" evidence="6">
    <location>
        <begin position="136"/>
        <end position="157"/>
    </location>
</feature>
<dbReference type="PANTHER" id="PTHR43124">
    <property type="entry name" value="PURINE EFFLUX PUMP PBUE"/>
    <property type="match status" value="1"/>
</dbReference>
<sequence length="393" mass="40856">MTFFRSLSAAGFAATAISYGPGRMGFGLFVPQFSSTFSMSPSAVGTVSSIGFVGFFLGLLVAQFFLNRRGPEFPVLTGLSAATAGMAIVALAPTVGVLALGIFLATSSAGFAWTPFNDAVHRKVSDVDRPTALSQVSTGTSVGIMGAGALALAMVVMEFDWRICWSVFAGASALALIGNWAALRQVDKAPEEAPDRSWGDLLNRCALPLFSIAFVFGITSAVYVSFAADRFAQAEYPGLPEDATPSVLFLFFGFFGLSGLFTKRARDAVGLSLLVRILLVVAAVSLVFAAFEPGNWVALVASAALQGINVMMTSAVLAFWSERLFPSFPALGFTATLLATAAGSVIGPAIAGMVAGSFGPAAMFCGTAAIPLLAALSLRARFVLERPARMVAT</sequence>
<name>A0ABN4XEQ7_9RHOB</name>
<feature type="transmembrane region" description="Helical" evidence="6">
    <location>
        <begin position="73"/>
        <end position="92"/>
    </location>
</feature>